<dbReference type="SMART" id="SM00173">
    <property type="entry name" value="RAS"/>
    <property type="match status" value="1"/>
</dbReference>
<dbReference type="GO" id="GO:0031681">
    <property type="term" value="F:G-protein beta-subunit binding"/>
    <property type="evidence" value="ECO:0007669"/>
    <property type="project" value="TreeGrafter"/>
</dbReference>
<dbReference type="InterPro" id="IPR027417">
    <property type="entry name" value="P-loop_NTPase"/>
</dbReference>
<dbReference type="Gene3D" id="3.40.50.300">
    <property type="entry name" value="P-loop containing nucleotide triphosphate hydrolases"/>
    <property type="match status" value="1"/>
</dbReference>
<dbReference type="PROSITE" id="PS51419">
    <property type="entry name" value="RAB"/>
    <property type="match status" value="1"/>
</dbReference>
<evidence type="ECO:0000256" key="7">
    <source>
        <dbReference type="ARBA" id="ARBA00023288"/>
    </source>
</evidence>
<comment type="similarity">
    <text evidence="9">Belongs to the small GTPase superfamily. RasD family.</text>
</comment>
<dbReference type="NCBIfam" id="TIGR00231">
    <property type="entry name" value="small_GTP"/>
    <property type="match status" value="1"/>
</dbReference>
<dbReference type="AlphaFoldDB" id="A0A8J7T949"/>
<keyword evidence="4" id="KW-0547">Nucleotide-binding</keyword>
<accession>A0A8J7T949</accession>
<name>A0A8J7T949_ATRSP</name>
<evidence type="ECO:0000313" key="10">
    <source>
        <dbReference type="EMBL" id="MBN3314291.1"/>
    </source>
</evidence>
<keyword evidence="6" id="KW-0472">Membrane</keyword>
<proteinExistence type="inferred from homology"/>
<evidence type="ECO:0000313" key="11">
    <source>
        <dbReference type="Proteomes" id="UP000736164"/>
    </source>
</evidence>
<comment type="subcellular location">
    <subcellularLocation>
        <location evidence="1">Cell membrane</location>
        <topology evidence="1">Lipid-anchor</topology>
    </subcellularLocation>
</comment>
<organism evidence="10 11">
    <name type="scientific">Atractosteus spatula</name>
    <name type="common">Alligator gar</name>
    <name type="synonym">Lepisosteus spatula</name>
    <dbReference type="NCBI Taxonomy" id="7917"/>
    <lineage>
        <taxon>Eukaryota</taxon>
        <taxon>Metazoa</taxon>
        <taxon>Chordata</taxon>
        <taxon>Craniata</taxon>
        <taxon>Vertebrata</taxon>
        <taxon>Euteleostomi</taxon>
        <taxon>Actinopterygii</taxon>
        <taxon>Neopterygii</taxon>
        <taxon>Holostei</taxon>
        <taxon>Semionotiformes</taxon>
        <taxon>Lepisosteidae</taxon>
        <taxon>Atractosteus</taxon>
    </lineage>
</organism>
<protein>
    <submittedName>
        <fullName evidence="10">RHES protein</fullName>
    </submittedName>
</protein>
<dbReference type="Pfam" id="PF00071">
    <property type="entry name" value="Ras"/>
    <property type="match status" value="1"/>
</dbReference>
<evidence type="ECO:0000256" key="6">
    <source>
        <dbReference type="ARBA" id="ARBA00023136"/>
    </source>
</evidence>
<feature type="non-terminal residue" evidence="10">
    <location>
        <position position="1"/>
    </location>
</feature>
<evidence type="ECO:0000256" key="8">
    <source>
        <dbReference type="ARBA" id="ARBA00023289"/>
    </source>
</evidence>
<dbReference type="PRINTS" id="PR00449">
    <property type="entry name" value="RASTRNSFRMNG"/>
</dbReference>
<keyword evidence="11" id="KW-1185">Reference proteome</keyword>
<dbReference type="InterPro" id="IPR001806">
    <property type="entry name" value="Small_GTPase"/>
</dbReference>
<evidence type="ECO:0000256" key="9">
    <source>
        <dbReference type="ARBA" id="ARBA00038061"/>
    </source>
</evidence>
<keyword evidence="5" id="KW-0342">GTP-binding</keyword>
<dbReference type="EMBL" id="JAAWVO010014709">
    <property type="protein sequence ID" value="MBN3314291.1"/>
    <property type="molecule type" value="Genomic_DNA"/>
</dbReference>
<gene>
    <name evidence="10" type="primary">Rasd2</name>
    <name evidence="10" type="ORF">GTO95_0013084</name>
</gene>
<keyword evidence="8" id="KW-0636">Prenylation</keyword>
<keyword evidence="7" id="KW-0449">Lipoprotein</keyword>
<feature type="non-terminal residue" evidence="10">
    <location>
        <position position="411"/>
    </location>
</feature>
<dbReference type="GO" id="GO:0005886">
    <property type="term" value="C:plasma membrane"/>
    <property type="evidence" value="ECO:0007669"/>
    <property type="project" value="UniProtKB-SubCell"/>
</dbReference>
<dbReference type="GO" id="GO:0007165">
    <property type="term" value="P:signal transduction"/>
    <property type="evidence" value="ECO:0007669"/>
    <property type="project" value="TreeGrafter"/>
</dbReference>
<evidence type="ECO:0000256" key="2">
    <source>
        <dbReference type="ARBA" id="ARBA00022475"/>
    </source>
</evidence>
<dbReference type="InterPro" id="IPR005225">
    <property type="entry name" value="Small_GTP-bd"/>
</dbReference>
<dbReference type="Proteomes" id="UP000736164">
    <property type="component" value="Unassembled WGS sequence"/>
</dbReference>
<dbReference type="FunFam" id="3.40.50.300:FF:000475">
    <property type="entry name" value="GTP-binding protein Rhes"/>
    <property type="match status" value="1"/>
</dbReference>
<comment type="caution">
    <text evidence="10">The sequence shown here is derived from an EMBL/GenBank/DDBJ whole genome shotgun (WGS) entry which is preliminary data.</text>
</comment>
<dbReference type="PANTHER" id="PTHR46149">
    <property type="entry name" value="MIP08469P"/>
    <property type="match status" value="1"/>
</dbReference>
<keyword evidence="2" id="KW-1003">Cell membrane</keyword>
<sequence length="411" mass="45398">MDLLTAERARFPLAGRAEALCSCVDRTGNDPPGVRLPLLAGGQAAVLLGNTGTCGGAAERRLDYRNSTEHPAAAGFKVPGNLGTISKAGMGIIKTVTSQWRHQERKARVVRSASTGNRYPSSDPFPCKRSPYGQLAAAAELRAQLFPKLPEPDPRLELLRSVKPHNCRRIVVLGAPRVGKTSIVRRFLRESFEERYVPTAEDFHRKLYQIRGETYQLDILDASGERGFPAKRRLSILTGDIFLLVFSVDDRGSLEEVRSLAVEIVEAKTKLLKSKESVCVPTVICGNKIDLEPHRRAATRAEVCRALRGRAFFETSAKDGTNLEEMFRTLAERGGLPTETGPSQHRKISIRSYQALRSARRGGKENRAGEAPYGAVYPLARRPSFSTDLRQVLGPSPIRKRSKTLEKCNIQ</sequence>
<dbReference type="SMART" id="SM00174">
    <property type="entry name" value="RHO"/>
    <property type="match status" value="1"/>
</dbReference>
<dbReference type="GO" id="GO:0003924">
    <property type="term" value="F:GTPase activity"/>
    <property type="evidence" value="ECO:0007669"/>
    <property type="project" value="InterPro"/>
</dbReference>
<keyword evidence="3" id="KW-0488">Methylation</keyword>
<evidence type="ECO:0000256" key="4">
    <source>
        <dbReference type="ARBA" id="ARBA00022741"/>
    </source>
</evidence>
<evidence type="ECO:0000256" key="1">
    <source>
        <dbReference type="ARBA" id="ARBA00004193"/>
    </source>
</evidence>
<dbReference type="SMART" id="SM00175">
    <property type="entry name" value="RAB"/>
    <property type="match status" value="1"/>
</dbReference>
<dbReference type="InterPro" id="IPR052236">
    <property type="entry name" value="Small_GTPase_RasD"/>
</dbReference>
<dbReference type="PROSITE" id="PS51421">
    <property type="entry name" value="RAS"/>
    <property type="match status" value="1"/>
</dbReference>
<evidence type="ECO:0000256" key="3">
    <source>
        <dbReference type="ARBA" id="ARBA00022481"/>
    </source>
</evidence>
<dbReference type="PANTHER" id="PTHR46149:SF2">
    <property type="entry name" value="GTP-BINDING PROTEIN RHES"/>
    <property type="match status" value="1"/>
</dbReference>
<dbReference type="GO" id="GO:0005525">
    <property type="term" value="F:GTP binding"/>
    <property type="evidence" value="ECO:0007669"/>
    <property type="project" value="UniProtKB-KW"/>
</dbReference>
<dbReference type="SUPFAM" id="SSF52540">
    <property type="entry name" value="P-loop containing nucleoside triphosphate hydrolases"/>
    <property type="match status" value="1"/>
</dbReference>
<reference evidence="10" key="1">
    <citation type="journal article" date="2021" name="Cell">
        <title>Tracing the genetic footprints of vertebrate landing in non-teleost ray-finned fishes.</title>
        <authorList>
            <person name="Bi X."/>
            <person name="Wang K."/>
            <person name="Yang L."/>
            <person name="Pan H."/>
            <person name="Jiang H."/>
            <person name="Wei Q."/>
            <person name="Fang M."/>
            <person name="Yu H."/>
            <person name="Zhu C."/>
            <person name="Cai Y."/>
            <person name="He Y."/>
            <person name="Gan X."/>
            <person name="Zeng H."/>
            <person name="Yu D."/>
            <person name="Zhu Y."/>
            <person name="Jiang H."/>
            <person name="Qiu Q."/>
            <person name="Yang H."/>
            <person name="Zhang Y.E."/>
            <person name="Wang W."/>
            <person name="Zhu M."/>
            <person name="He S."/>
            <person name="Zhang G."/>
        </authorList>
    </citation>
    <scope>NUCLEOTIDE SEQUENCE</scope>
    <source>
        <strain evidence="10">Allg_001</strain>
    </source>
</reference>
<evidence type="ECO:0000256" key="5">
    <source>
        <dbReference type="ARBA" id="ARBA00023134"/>
    </source>
</evidence>